<comment type="subcellular location">
    <subcellularLocation>
        <location evidence="1">Cell envelope</location>
    </subcellularLocation>
</comment>
<comment type="caution">
    <text evidence="6">The sequence shown here is derived from an EMBL/GenBank/DDBJ whole genome shotgun (WGS) entry which is preliminary data.</text>
</comment>
<sequence>MTHRPLRLSAAAVLLPLALTLTACGGDDEAASDAATPTSSASTAATPDDSASASDAADTGEAGEESGSPITADDVIALYSKAFEGATSAKLSMTGGISGQTFTATGAGDYAAGDPQLALSMDMGAAGLGSVDMRLVGKNIYMKFQGTNGKWVVFPLDDPTGPLASLGNVMEQFDPRSGLTSLKKAFIKGSYLGEDDVEGRSTKKYTFTVDTLKSIGDLPGMTPQVIKQLPKTTTQTVWIDDDGRLAKVVSGFEGQQVTVVYSDWGSKVDISAPPKSQITDVSSFAG</sequence>
<evidence type="ECO:0000313" key="6">
    <source>
        <dbReference type="EMBL" id="GAA4125410.1"/>
    </source>
</evidence>
<dbReference type="RefSeq" id="WP_344734652.1">
    <property type="nucleotide sequence ID" value="NZ_BAAAZH010000027.1"/>
</dbReference>
<dbReference type="InterPro" id="IPR009830">
    <property type="entry name" value="LppX/LprAFG"/>
</dbReference>
<feature type="compositionally biased region" description="Low complexity" evidence="4">
    <location>
        <begin position="32"/>
        <end position="68"/>
    </location>
</feature>
<accession>A0ABP7XU16</accession>
<gene>
    <name evidence="6" type="ORF">GCM10022215_33900</name>
</gene>
<dbReference type="InterPro" id="IPR029046">
    <property type="entry name" value="LolA/LolB/LppX"/>
</dbReference>
<keyword evidence="3" id="KW-0472">Membrane</keyword>
<comment type="similarity">
    <text evidence="2">Belongs to the LppX/LprAFG lipoprotein family.</text>
</comment>
<dbReference type="Proteomes" id="UP001501495">
    <property type="component" value="Unassembled WGS sequence"/>
</dbReference>
<feature type="chain" id="PRO_5045712243" description="LppX_LprAFG lipoprotein" evidence="5">
    <location>
        <begin position="26"/>
        <end position="286"/>
    </location>
</feature>
<keyword evidence="5" id="KW-0732">Signal</keyword>
<protein>
    <recommendedName>
        <fullName evidence="8">LppX_LprAFG lipoprotein</fullName>
    </recommendedName>
</protein>
<evidence type="ECO:0000256" key="4">
    <source>
        <dbReference type="SAM" id="MobiDB-lite"/>
    </source>
</evidence>
<dbReference type="SUPFAM" id="SSF89392">
    <property type="entry name" value="Prokaryotic lipoproteins and lipoprotein localization factors"/>
    <property type="match status" value="1"/>
</dbReference>
<evidence type="ECO:0000256" key="3">
    <source>
        <dbReference type="ARBA" id="ARBA00022475"/>
    </source>
</evidence>
<feature type="region of interest" description="Disordered" evidence="4">
    <location>
        <begin position="28"/>
        <end position="68"/>
    </location>
</feature>
<keyword evidence="7" id="KW-1185">Reference proteome</keyword>
<feature type="signal peptide" evidence="5">
    <location>
        <begin position="1"/>
        <end position="25"/>
    </location>
</feature>
<evidence type="ECO:0000256" key="1">
    <source>
        <dbReference type="ARBA" id="ARBA00004196"/>
    </source>
</evidence>
<name>A0ABP7XU16_9ACTN</name>
<dbReference type="EMBL" id="BAAAZH010000027">
    <property type="protein sequence ID" value="GAA4125410.1"/>
    <property type="molecule type" value="Genomic_DNA"/>
</dbReference>
<dbReference type="PROSITE" id="PS51257">
    <property type="entry name" value="PROKAR_LIPOPROTEIN"/>
    <property type="match status" value="1"/>
</dbReference>
<evidence type="ECO:0000256" key="2">
    <source>
        <dbReference type="ARBA" id="ARBA00009194"/>
    </source>
</evidence>
<dbReference type="Gene3D" id="2.50.20.20">
    <property type="match status" value="1"/>
</dbReference>
<reference evidence="7" key="1">
    <citation type="journal article" date="2019" name="Int. J. Syst. Evol. Microbiol.">
        <title>The Global Catalogue of Microorganisms (GCM) 10K type strain sequencing project: providing services to taxonomists for standard genome sequencing and annotation.</title>
        <authorList>
            <consortium name="The Broad Institute Genomics Platform"/>
            <consortium name="The Broad Institute Genome Sequencing Center for Infectious Disease"/>
            <person name="Wu L."/>
            <person name="Ma J."/>
        </authorList>
    </citation>
    <scope>NUCLEOTIDE SEQUENCE [LARGE SCALE GENOMIC DNA]</scope>
    <source>
        <strain evidence="7">JCM 16703</strain>
    </source>
</reference>
<keyword evidence="3" id="KW-1003">Cell membrane</keyword>
<evidence type="ECO:0000313" key="7">
    <source>
        <dbReference type="Proteomes" id="UP001501495"/>
    </source>
</evidence>
<evidence type="ECO:0008006" key="8">
    <source>
        <dbReference type="Google" id="ProtNLM"/>
    </source>
</evidence>
<organism evidence="6 7">
    <name type="scientific">Nocardioides fonticola</name>
    <dbReference type="NCBI Taxonomy" id="450363"/>
    <lineage>
        <taxon>Bacteria</taxon>
        <taxon>Bacillati</taxon>
        <taxon>Actinomycetota</taxon>
        <taxon>Actinomycetes</taxon>
        <taxon>Propionibacteriales</taxon>
        <taxon>Nocardioidaceae</taxon>
        <taxon>Nocardioides</taxon>
    </lineage>
</organism>
<proteinExistence type="inferred from homology"/>
<dbReference type="Pfam" id="PF07161">
    <property type="entry name" value="LppX_LprAFG"/>
    <property type="match status" value="1"/>
</dbReference>
<evidence type="ECO:0000256" key="5">
    <source>
        <dbReference type="SAM" id="SignalP"/>
    </source>
</evidence>